<evidence type="ECO:0000313" key="10">
    <source>
        <dbReference type="EMBL" id="CAK6970285.1"/>
    </source>
</evidence>
<comment type="similarity">
    <text evidence="2">Belongs to the apolipoprotein O/MICOS complex subunit Mic27 family.</text>
</comment>
<evidence type="ECO:0000256" key="8">
    <source>
        <dbReference type="SAM" id="MobiDB-lite"/>
    </source>
</evidence>
<keyword evidence="4" id="KW-1133">Transmembrane helix</keyword>
<evidence type="ECO:0000313" key="11">
    <source>
        <dbReference type="Proteomes" id="UP001314229"/>
    </source>
</evidence>
<protein>
    <recommendedName>
        <fullName evidence="7">MICOS complex subunit</fullName>
    </recommendedName>
</protein>
<proteinExistence type="inferred from homology"/>
<feature type="signal peptide" evidence="9">
    <location>
        <begin position="1"/>
        <end position="18"/>
    </location>
</feature>
<evidence type="ECO:0000256" key="2">
    <source>
        <dbReference type="ARBA" id="ARBA00010904"/>
    </source>
</evidence>
<keyword evidence="3" id="KW-0812">Transmembrane</keyword>
<gene>
    <name evidence="10" type="ORF">FSCOSCO3_A011352</name>
</gene>
<accession>A0AAV1PG86</accession>
<evidence type="ECO:0000256" key="6">
    <source>
        <dbReference type="ARBA" id="ARBA00023136"/>
    </source>
</evidence>
<keyword evidence="7" id="KW-0999">Mitochondrion inner membrane</keyword>
<dbReference type="GO" id="GO:0061617">
    <property type="term" value="C:MICOS complex"/>
    <property type="evidence" value="ECO:0007669"/>
    <property type="project" value="UniProtKB-UniRule"/>
</dbReference>
<dbReference type="Pfam" id="PF09769">
    <property type="entry name" value="ApoO"/>
    <property type="match status" value="1"/>
</dbReference>
<reference evidence="10 11" key="1">
    <citation type="submission" date="2024-01" db="EMBL/GenBank/DDBJ databases">
        <authorList>
            <person name="Alioto T."/>
            <person name="Alioto T."/>
            <person name="Gomez Garrido J."/>
        </authorList>
    </citation>
    <scope>NUCLEOTIDE SEQUENCE [LARGE SCALE GENOMIC DNA]</scope>
</reference>
<keyword evidence="6" id="KW-0472">Membrane</keyword>
<keyword evidence="9" id="KW-0732">Signal</keyword>
<evidence type="ECO:0000256" key="4">
    <source>
        <dbReference type="ARBA" id="ARBA00022989"/>
    </source>
</evidence>
<comment type="caution">
    <text evidence="10">The sequence shown here is derived from an EMBL/GenBank/DDBJ whole genome shotgun (WGS) entry which is preliminary data.</text>
</comment>
<feature type="chain" id="PRO_5043359644" description="MICOS complex subunit" evidence="9">
    <location>
        <begin position="19"/>
        <end position="221"/>
    </location>
</feature>
<sequence>MSFVKLVSLCSVAPGLTALLSGSVLAASEVKKKKISLLSIDELPSLYSSPEVEPPQYVEPEAGQLEQSIASLRKWAEPYTNQCQETSQTAMEKVERAYRTVEPTINTSVTTVTDVYQFLSDPPPDLYPSVAAVGFSGFLGLYLAQGSRVKRLLFPAGLMALSASMFYPQQAASLLKVSRDSAYAWTQQGRAAAEALWKDPPFAKKKSEKKERTENNDDSSS</sequence>
<evidence type="ECO:0000256" key="1">
    <source>
        <dbReference type="ARBA" id="ARBA00004325"/>
    </source>
</evidence>
<organism evidence="10 11">
    <name type="scientific">Scomber scombrus</name>
    <name type="common">Atlantic mackerel</name>
    <name type="synonym">Scomber vernalis</name>
    <dbReference type="NCBI Taxonomy" id="13677"/>
    <lineage>
        <taxon>Eukaryota</taxon>
        <taxon>Metazoa</taxon>
        <taxon>Chordata</taxon>
        <taxon>Craniata</taxon>
        <taxon>Vertebrata</taxon>
        <taxon>Euteleostomi</taxon>
        <taxon>Actinopterygii</taxon>
        <taxon>Neopterygii</taxon>
        <taxon>Teleostei</taxon>
        <taxon>Neoteleostei</taxon>
        <taxon>Acanthomorphata</taxon>
        <taxon>Pelagiaria</taxon>
        <taxon>Scombriformes</taxon>
        <taxon>Scombridae</taxon>
        <taxon>Scomber</taxon>
    </lineage>
</organism>
<dbReference type="AlphaFoldDB" id="A0AAV1PG86"/>
<dbReference type="InterPro" id="IPR033182">
    <property type="entry name" value="MIC26/MIC27_animal"/>
</dbReference>
<feature type="region of interest" description="Disordered" evidence="8">
    <location>
        <begin position="196"/>
        <end position="221"/>
    </location>
</feature>
<dbReference type="GO" id="GO:0042407">
    <property type="term" value="P:cristae formation"/>
    <property type="evidence" value="ECO:0007669"/>
    <property type="project" value="InterPro"/>
</dbReference>
<evidence type="ECO:0000256" key="9">
    <source>
        <dbReference type="SAM" id="SignalP"/>
    </source>
</evidence>
<dbReference type="PANTHER" id="PTHR14564">
    <property type="entry name" value="MICOS COMPLEX SUBUNIT MIC26 / MIC27 FAMILY MEMBER"/>
    <property type="match status" value="1"/>
</dbReference>
<comment type="subcellular location">
    <subcellularLocation>
        <location evidence="7">Mitochondrion inner membrane</location>
    </subcellularLocation>
    <subcellularLocation>
        <location evidence="1">Mitochondrion membrane</location>
    </subcellularLocation>
</comment>
<dbReference type="EMBL" id="CAWUFR010000152">
    <property type="protein sequence ID" value="CAK6970285.1"/>
    <property type="molecule type" value="Genomic_DNA"/>
</dbReference>
<name>A0AAV1PG86_SCOSC</name>
<keyword evidence="5 7" id="KW-0496">Mitochondrion</keyword>
<dbReference type="Proteomes" id="UP001314229">
    <property type="component" value="Unassembled WGS sequence"/>
</dbReference>
<evidence type="ECO:0000256" key="3">
    <source>
        <dbReference type="ARBA" id="ARBA00022692"/>
    </source>
</evidence>
<evidence type="ECO:0000256" key="5">
    <source>
        <dbReference type="ARBA" id="ARBA00023128"/>
    </source>
</evidence>
<dbReference type="InterPro" id="IPR019166">
    <property type="entry name" value="MIC26/MIC27"/>
</dbReference>
<keyword evidence="11" id="KW-1185">Reference proteome</keyword>
<comment type="subunit">
    <text evidence="7">Component of the mitochondrial contact site and cristae organizing system (MICOS) complex.</text>
</comment>
<comment type="function">
    <text evidence="7">Component of the MICOS complex, a large protein complex of the mitochondrial inner membrane that plays crucial roles in the maintenance of crista junctions, inner membrane architecture, and formation of contact sites to the outer membrane.</text>
</comment>
<evidence type="ECO:0000256" key="7">
    <source>
        <dbReference type="RuleBase" id="RU363021"/>
    </source>
</evidence>